<proteinExistence type="predicted"/>
<dbReference type="STRING" id="47853.TK50_22880"/>
<dbReference type="InterPro" id="IPR024072">
    <property type="entry name" value="DHFR-like_dom_sf"/>
</dbReference>
<dbReference type="Gene3D" id="3.40.430.10">
    <property type="entry name" value="Dihydrofolate Reductase, subunit A"/>
    <property type="match status" value="1"/>
</dbReference>
<reference evidence="4" key="1">
    <citation type="submission" date="2016-06" db="EMBL/GenBank/DDBJ databases">
        <authorList>
            <person name="Varghese N."/>
            <person name="Submissions Spin"/>
        </authorList>
    </citation>
    <scope>NUCLEOTIDE SEQUENCE [LARGE SCALE GENOMIC DNA]</scope>
    <source>
        <strain evidence="4">DSM 43168</strain>
    </source>
</reference>
<feature type="region of interest" description="Disordered" evidence="1">
    <location>
        <begin position="199"/>
        <end position="219"/>
    </location>
</feature>
<keyword evidence="4" id="KW-1185">Reference proteome</keyword>
<dbReference type="PANTHER" id="PTHR38011:SF11">
    <property type="entry name" value="2,5-DIAMINO-6-RIBOSYLAMINO-4(3H)-PYRIMIDINONE 5'-PHOSPHATE REDUCTASE"/>
    <property type="match status" value="1"/>
</dbReference>
<protein>
    <submittedName>
        <fullName evidence="3">Dihydrofolate reductase</fullName>
    </submittedName>
</protein>
<accession>A0A1C4XY42</accession>
<organism evidence="3 4">
    <name type="scientific">Micromonospora carbonacea</name>
    <dbReference type="NCBI Taxonomy" id="47853"/>
    <lineage>
        <taxon>Bacteria</taxon>
        <taxon>Bacillati</taxon>
        <taxon>Actinomycetota</taxon>
        <taxon>Actinomycetes</taxon>
        <taxon>Micromonosporales</taxon>
        <taxon>Micromonosporaceae</taxon>
        <taxon>Micromonospora</taxon>
    </lineage>
</organism>
<dbReference type="Proteomes" id="UP000183585">
    <property type="component" value="Unassembled WGS sequence"/>
</dbReference>
<dbReference type="EMBL" id="FMCT01000005">
    <property type="protein sequence ID" value="SCF13393.1"/>
    <property type="molecule type" value="Genomic_DNA"/>
</dbReference>
<name>A0A1C4XY42_9ACTN</name>
<dbReference type="GO" id="GO:0008703">
    <property type="term" value="F:5-amino-6-(5-phosphoribosylamino)uracil reductase activity"/>
    <property type="evidence" value="ECO:0007669"/>
    <property type="project" value="InterPro"/>
</dbReference>
<feature type="domain" description="Bacterial bifunctional deaminase-reductase C-terminal" evidence="2">
    <location>
        <begin position="7"/>
        <end position="187"/>
    </location>
</feature>
<evidence type="ECO:0000313" key="3">
    <source>
        <dbReference type="EMBL" id="SCF13393.1"/>
    </source>
</evidence>
<sequence>MGVPLRKLVYYVASTLDGFIAAPDGSYGFLPLAPDVAAHLTAGWPQTFPTFSHPQLGIDRPTGRFDTVLMGRATYDPALRAGITSPYAHLRQYVFSRSLPPSTGTGPEVVAGDPVAFVRELKGRPGGDIWLCGGGDLAGQLLPEVDELVVKLHPIVAGSGIPLAARGFAAHRFTLTGTRAFDSGLVLLHYAAAPAGGLTAEGAPPSASSGVTVEGAPGR</sequence>
<evidence type="ECO:0000256" key="1">
    <source>
        <dbReference type="SAM" id="MobiDB-lite"/>
    </source>
</evidence>
<dbReference type="RefSeq" id="WP_074474712.1">
    <property type="nucleotide sequence ID" value="NZ_FMCT01000005.1"/>
</dbReference>
<evidence type="ECO:0000259" key="2">
    <source>
        <dbReference type="Pfam" id="PF01872"/>
    </source>
</evidence>
<dbReference type="PANTHER" id="PTHR38011">
    <property type="entry name" value="DIHYDROFOLATE REDUCTASE FAMILY PROTEIN (AFU_ORTHOLOGUE AFUA_8G06820)"/>
    <property type="match status" value="1"/>
</dbReference>
<dbReference type="SUPFAM" id="SSF53597">
    <property type="entry name" value="Dihydrofolate reductase-like"/>
    <property type="match status" value="1"/>
</dbReference>
<dbReference type="InterPro" id="IPR002734">
    <property type="entry name" value="RibDG_C"/>
</dbReference>
<dbReference type="InterPro" id="IPR050765">
    <property type="entry name" value="Riboflavin_Biosynth_HTPR"/>
</dbReference>
<gene>
    <name evidence="3" type="ORF">GA0070563_105238</name>
</gene>
<dbReference type="AlphaFoldDB" id="A0A1C4XY42"/>
<dbReference type="Pfam" id="PF01872">
    <property type="entry name" value="RibD_C"/>
    <property type="match status" value="1"/>
</dbReference>
<dbReference type="GO" id="GO:0009231">
    <property type="term" value="P:riboflavin biosynthetic process"/>
    <property type="evidence" value="ECO:0007669"/>
    <property type="project" value="InterPro"/>
</dbReference>
<evidence type="ECO:0000313" key="4">
    <source>
        <dbReference type="Proteomes" id="UP000183585"/>
    </source>
</evidence>